<evidence type="ECO:0000256" key="11">
    <source>
        <dbReference type="RuleBase" id="RU368036"/>
    </source>
</evidence>
<keyword evidence="7 11" id="KW-0012">Acyltransferase</keyword>
<dbReference type="GO" id="GO:0006751">
    <property type="term" value="P:glutathione catabolic process"/>
    <property type="evidence" value="ECO:0007669"/>
    <property type="project" value="UniProtKB-UniRule"/>
</dbReference>
<dbReference type="InterPro" id="IPR051792">
    <property type="entry name" value="GGT_bact"/>
</dbReference>
<dbReference type="Proteomes" id="UP000253307">
    <property type="component" value="Unassembled WGS sequence"/>
</dbReference>
<dbReference type="InterPro" id="IPR055262">
    <property type="entry name" value="GGT_CS"/>
</dbReference>
<evidence type="ECO:0000256" key="6">
    <source>
        <dbReference type="ARBA" id="ARBA00023145"/>
    </source>
</evidence>
<keyword evidence="12" id="KW-0732">Signal</keyword>
<dbReference type="AlphaFoldDB" id="A0A368BUC6"/>
<dbReference type="PROSITE" id="PS00462">
    <property type="entry name" value="G_GLU_TRANSPEPTIDASE"/>
    <property type="match status" value="1"/>
</dbReference>
<dbReference type="EMBL" id="QOPE01000022">
    <property type="protein sequence ID" value="RCL40675.1"/>
    <property type="molecule type" value="Genomic_DNA"/>
</dbReference>
<dbReference type="Gene3D" id="3.60.20.40">
    <property type="match status" value="1"/>
</dbReference>
<sequence length="569" mass="63522">MRTLHFLSIFWLSISLSANPPVLNKESITHPELGLEGMVVTQHYLASEVGEAILSKGGNAYDATIAVAFALAVVLPRAGNIGGGGFTVLYNSSDESFQSLDYREKAPLAASKNMYLDKNGDVISNLSTLGYKAIAVPGTVDGMWELHKRFGSMDWKELILPSIKLAKEGFRVSPLMADTLNRNYESLSKFNETKKIFFQDNPVKFNSLLIQKDLAKTLEKISNDGRNGFYQGDVARKIVADMKRNDGLITLVDLENYKSKWRKPLINKYKNFEIITMPPPSSGGLHLIQMLNILESFDIKSLKHNSPSYVLLLNEVMKYAYADRSQYLGDPDYVDVPVNKLISKDYAENISKKITIDRVTQSDDIRAGMYIDLESDETTHFSIADKFGNLVSTTYTLNSSFGSKVVIAKTGILMNNEMDDFSSAPGVPNQFGLLGEKFNEIQPGKRPLSSMTPTIVFKDNSPFLIMGSPGGSRIITAVLQNFLNIAEFEMNLADSINKPRVHQQWYPDLLFLEKGFDELHAKKITELGQEIYFMDPGTALESIMIKNNYFYGYGDTRRPDSKAIGVNGD</sequence>
<evidence type="ECO:0000256" key="1">
    <source>
        <dbReference type="ARBA" id="ARBA00001049"/>
    </source>
</evidence>
<protein>
    <recommendedName>
        <fullName evidence="11">Glutathione hydrolase proenzyme</fullName>
        <ecNumber evidence="11">2.3.2.2</ecNumber>
        <ecNumber evidence="11">3.4.19.13</ecNumber>
    </recommendedName>
    <component>
        <recommendedName>
            <fullName evidence="11">Glutathione hydrolase large chain</fullName>
        </recommendedName>
    </component>
    <component>
        <recommendedName>
            <fullName evidence="11">Glutathione hydrolase small chain</fullName>
        </recommendedName>
    </component>
</protein>
<feature type="binding site" evidence="10">
    <location>
        <position position="471"/>
    </location>
    <ligand>
        <name>L-glutamate</name>
        <dbReference type="ChEBI" id="CHEBI:29985"/>
    </ligand>
</feature>
<feature type="binding site" evidence="10">
    <location>
        <begin position="449"/>
        <end position="450"/>
    </location>
    <ligand>
        <name>L-glutamate</name>
        <dbReference type="ChEBI" id="CHEBI:29985"/>
    </ligand>
</feature>
<dbReference type="InterPro" id="IPR000101">
    <property type="entry name" value="GGT_peptidase"/>
</dbReference>
<comment type="subunit">
    <text evidence="11">This enzyme consists of two polypeptide chains, which are synthesized in precursor form from a single polypeptide.</text>
</comment>
<dbReference type="Gene3D" id="1.10.246.130">
    <property type="match status" value="1"/>
</dbReference>
<comment type="pathway">
    <text evidence="11">Sulfur metabolism; glutathione metabolism.</text>
</comment>
<proteinExistence type="inferred from homology"/>
<accession>A0A368BUC6</accession>
<evidence type="ECO:0000256" key="10">
    <source>
        <dbReference type="PIRSR" id="PIRSR600101-2"/>
    </source>
</evidence>
<dbReference type="SUPFAM" id="SSF56235">
    <property type="entry name" value="N-terminal nucleophile aminohydrolases (Ntn hydrolases)"/>
    <property type="match status" value="1"/>
</dbReference>
<feature type="signal peptide" evidence="12">
    <location>
        <begin position="1"/>
        <end position="18"/>
    </location>
</feature>
<dbReference type="InterPro" id="IPR043138">
    <property type="entry name" value="GGT_lsub"/>
</dbReference>
<dbReference type="EC" id="2.3.2.2" evidence="11"/>
<comment type="catalytic activity">
    <reaction evidence="1 11">
        <text>an S-substituted glutathione + H2O = an S-substituted L-cysteinylglycine + L-glutamate</text>
        <dbReference type="Rhea" id="RHEA:59468"/>
        <dbReference type="ChEBI" id="CHEBI:15377"/>
        <dbReference type="ChEBI" id="CHEBI:29985"/>
        <dbReference type="ChEBI" id="CHEBI:90779"/>
        <dbReference type="ChEBI" id="CHEBI:143103"/>
        <dbReference type="EC" id="3.4.19.13"/>
    </reaction>
</comment>
<feature type="binding site" evidence="10">
    <location>
        <position position="420"/>
    </location>
    <ligand>
        <name>L-glutamate</name>
        <dbReference type="ChEBI" id="CHEBI:29985"/>
    </ligand>
</feature>
<dbReference type="EC" id="3.4.19.13" evidence="11"/>
<evidence type="ECO:0000256" key="5">
    <source>
        <dbReference type="ARBA" id="ARBA00022801"/>
    </source>
</evidence>
<keyword evidence="11" id="KW-0317">Glutathione biosynthesis</keyword>
<dbReference type="InterPro" id="IPR029055">
    <property type="entry name" value="Ntn_hydrolases_N"/>
</dbReference>
<evidence type="ECO:0000256" key="4">
    <source>
        <dbReference type="ARBA" id="ARBA00022679"/>
    </source>
</evidence>
<dbReference type="InterPro" id="IPR043137">
    <property type="entry name" value="GGT_ssub_C"/>
</dbReference>
<comment type="PTM">
    <text evidence="11">Cleaved by autocatalysis into a large and a small subunit.</text>
</comment>
<evidence type="ECO:0000313" key="14">
    <source>
        <dbReference type="Proteomes" id="UP000253307"/>
    </source>
</evidence>
<dbReference type="PRINTS" id="PR01210">
    <property type="entry name" value="GGTRANSPTASE"/>
</dbReference>
<evidence type="ECO:0000256" key="12">
    <source>
        <dbReference type="SAM" id="SignalP"/>
    </source>
</evidence>
<evidence type="ECO:0000313" key="13">
    <source>
        <dbReference type="EMBL" id="RCL40675.1"/>
    </source>
</evidence>
<keyword evidence="5 11" id="KW-0378">Hydrolase</keyword>
<dbReference type="PANTHER" id="PTHR43199">
    <property type="entry name" value="GLUTATHIONE HYDROLASE"/>
    <property type="match status" value="1"/>
</dbReference>
<feature type="binding site" evidence="10">
    <location>
        <position position="103"/>
    </location>
    <ligand>
        <name>L-glutamate</name>
        <dbReference type="ChEBI" id="CHEBI:29985"/>
    </ligand>
</feature>
<evidence type="ECO:0000256" key="8">
    <source>
        <dbReference type="ARBA" id="ARBA00047417"/>
    </source>
</evidence>
<feature type="active site" description="Nucleophile" evidence="9">
    <location>
        <position position="378"/>
    </location>
</feature>
<evidence type="ECO:0000256" key="9">
    <source>
        <dbReference type="PIRSR" id="PIRSR600101-1"/>
    </source>
</evidence>
<dbReference type="PANTHER" id="PTHR43199:SF1">
    <property type="entry name" value="GLUTATHIONE HYDROLASE PROENZYME"/>
    <property type="match status" value="1"/>
</dbReference>
<comment type="similarity">
    <text evidence="3 11">Belongs to the gamma-glutamyltransferase family.</text>
</comment>
<evidence type="ECO:0000256" key="7">
    <source>
        <dbReference type="ARBA" id="ARBA00023315"/>
    </source>
</evidence>
<evidence type="ECO:0000256" key="2">
    <source>
        <dbReference type="ARBA" id="ARBA00001089"/>
    </source>
</evidence>
<keyword evidence="4 11" id="KW-0808">Transferase</keyword>
<dbReference type="GO" id="GO:0103068">
    <property type="term" value="F:leukotriene C4 gamma-glutamyl transferase activity"/>
    <property type="evidence" value="ECO:0007669"/>
    <property type="project" value="UniProtKB-EC"/>
</dbReference>
<evidence type="ECO:0000256" key="3">
    <source>
        <dbReference type="ARBA" id="ARBA00009381"/>
    </source>
</evidence>
<gene>
    <name evidence="13" type="primary">ggt</name>
    <name evidence="13" type="ORF">DBW96_03200</name>
</gene>
<dbReference type="NCBIfam" id="TIGR00066">
    <property type="entry name" value="g_glut_trans"/>
    <property type="match status" value="1"/>
</dbReference>
<comment type="catalytic activity">
    <reaction evidence="8 11">
        <text>an N-terminal (5-L-glutamyl)-[peptide] + an alpha-amino acid = 5-L-glutamyl amino acid + an N-terminal L-alpha-aminoacyl-[peptide]</text>
        <dbReference type="Rhea" id="RHEA:23904"/>
        <dbReference type="Rhea" id="RHEA-COMP:9780"/>
        <dbReference type="Rhea" id="RHEA-COMP:9795"/>
        <dbReference type="ChEBI" id="CHEBI:77644"/>
        <dbReference type="ChEBI" id="CHEBI:78597"/>
        <dbReference type="ChEBI" id="CHEBI:78599"/>
        <dbReference type="ChEBI" id="CHEBI:78608"/>
        <dbReference type="EC" id="2.3.2.2"/>
    </reaction>
</comment>
<comment type="catalytic activity">
    <reaction evidence="2 11">
        <text>glutathione + H2O = L-cysteinylglycine + L-glutamate</text>
        <dbReference type="Rhea" id="RHEA:28807"/>
        <dbReference type="ChEBI" id="CHEBI:15377"/>
        <dbReference type="ChEBI" id="CHEBI:29985"/>
        <dbReference type="ChEBI" id="CHEBI:57925"/>
        <dbReference type="ChEBI" id="CHEBI:61694"/>
        <dbReference type="EC" id="3.4.19.13"/>
    </reaction>
</comment>
<keyword evidence="6 11" id="KW-0865">Zymogen</keyword>
<name>A0A368BUC6_9GAMM</name>
<feature type="chain" id="PRO_5016917277" description="Glutathione hydrolase proenzyme" evidence="12">
    <location>
        <begin position="19"/>
        <end position="569"/>
    </location>
</feature>
<reference evidence="13 14" key="1">
    <citation type="journal article" date="2018" name="Microbiome">
        <title>Fine metagenomic profile of the Mediterranean stratified and mixed water columns revealed by assembly and recruitment.</title>
        <authorList>
            <person name="Haro-Moreno J.M."/>
            <person name="Lopez-Perez M."/>
            <person name="De La Torre J.R."/>
            <person name="Picazo A."/>
            <person name="Camacho A."/>
            <person name="Rodriguez-Valera F."/>
        </authorList>
    </citation>
    <scope>NUCLEOTIDE SEQUENCE [LARGE SCALE GENOMIC DNA]</scope>
    <source>
        <strain evidence="13">MED-G82</strain>
    </source>
</reference>
<dbReference type="GO" id="GO:0036374">
    <property type="term" value="F:glutathione hydrolase activity"/>
    <property type="evidence" value="ECO:0007669"/>
    <property type="project" value="UniProtKB-UniRule"/>
</dbReference>
<dbReference type="GO" id="GO:0006750">
    <property type="term" value="P:glutathione biosynthetic process"/>
    <property type="evidence" value="ECO:0007669"/>
    <property type="project" value="UniProtKB-KW"/>
</dbReference>
<organism evidence="13 14">
    <name type="scientific">SAR86 cluster bacterium</name>
    <dbReference type="NCBI Taxonomy" id="2030880"/>
    <lineage>
        <taxon>Bacteria</taxon>
        <taxon>Pseudomonadati</taxon>
        <taxon>Pseudomonadota</taxon>
        <taxon>Gammaproteobacteria</taxon>
        <taxon>SAR86 cluster</taxon>
    </lineage>
</organism>
<feature type="binding site" evidence="10">
    <location>
        <begin position="396"/>
        <end position="398"/>
    </location>
    <ligand>
        <name>L-glutamate</name>
        <dbReference type="ChEBI" id="CHEBI:29985"/>
    </ligand>
</feature>
<comment type="caution">
    <text evidence="13">The sequence shown here is derived from an EMBL/GenBank/DDBJ whole genome shotgun (WGS) entry which is preliminary data.</text>
</comment>
<dbReference type="UniPathway" id="UPA00204"/>
<dbReference type="Pfam" id="PF01019">
    <property type="entry name" value="G_glu_transpept"/>
    <property type="match status" value="1"/>
</dbReference>